<dbReference type="EMBL" id="CAJVQC010098024">
    <property type="protein sequence ID" value="CAG8829853.1"/>
    <property type="molecule type" value="Genomic_DNA"/>
</dbReference>
<gene>
    <name evidence="1" type="ORF">RPERSI_LOCUS27611</name>
</gene>
<proteinExistence type="predicted"/>
<keyword evidence="2" id="KW-1185">Reference proteome</keyword>
<protein>
    <submittedName>
        <fullName evidence="1">22905_t:CDS:1</fullName>
    </submittedName>
</protein>
<sequence>KNAFEKDFWKLINNSIFGKTIEDENFLWSKFGKHVLKNTKVIDKWKDENGEDRAIGYAGRELTHKIFEDCVLEGKEDQPRTSQFL</sequence>
<name>A0ACA9S6P4_9GLOM</name>
<evidence type="ECO:0000313" key="1">
    <source>
        <dbReference type="EMBL" id="CAG8829853.1"/>
    </source>
</evidence>
<dbReference type="Proteomes" id="UP000789920">
    <property type="component" value="Unassembled WGS sequence"/>
</dbReference>
<organism evidence="1 2">
    <name type="scientific">Racocetra persica</name>
    <dbReference type="NCBI Taxonomy" id="160502"/>
    <lineage>
        <taxon>Eukaryota</taxon>
        <taxon>Fungi</taxon>
        <taxon>Fungi incertae sedis</taxon>
        <taxon>Mucoromycota</taxon>
        <taxon>Glomeromycotina</taxon>
        <taxon>Glomeromycetes</taxon>
        <taxon>Diversisporales</taxon>
        <taxon>Gigasporaceae</taxon>
        <taxon>Racocetra</taxon>
    </lineage>
</organism>
<feature type="non-terminal residue" evidence="1">
    <location>
        <position position="1"/>
    </location>
</feature>
<comment type="caution">
    <text evidence="1">The sequence shown here is derived from an EMBL/GenBank/DDBJ whole genome shotgun (WGS) entry which is preliminary data.</text>
</comment>
<evidence type="ECO:0000313" key="2">
    <source>
        <dbReference type="Proteomes" id="UP000789920"/>
    </source>
</evidence>
<accession>A0ACA9S6P4</accession>
<reference evidence="1" key="1">
    <citation type="submission" date="2021-06" db="EMBL/GenBank/DDBJ databases">
        <authorList>
            <person name="Kallberg Y."/>
            <person name="Tangrot J."/>
            <person name="Rosling A."/>
        </authorList>
    </citation>
    <scope>NUCLEOTIDE SEQUENCE</scope>
    <source>
        <strain evidence="1">MA461A</strain>
    </source>
</reference>